<proteinExistence type="predicted"/>
<evidence type="ECO:0008006" key="4">
    <source>
        <dbReference type="Google" id="ProtNLM"/>
    </source>
</evidence>
<feature type="transmembrane region" description="Helical" evidence="1">
    <location>
        <begin position="64"/>
        <end position="81"/>
    </location>
</feature>
<feature type="transmembrane region" description="Helical" evidence="1">
    <location>
        <begin position="38"/>
        <end position="57"/>
    </location>
</feature>
<evidence type="ECO:0000256" key="1">
    <source>
        <dbReference type="SAM" id="Phobius"/>
    </source>
</evidence>
<dbReference type="EMBL" id="JBHSSC010000042">
    <property type="protein sequence ID" value="MFC6181900.1"/>
    <property type="molecule type" value="Genomic_DNA"/>
</dbReference>
<reference evidence="3" key="1">
    <citation type="journal article" date="2019" name="Int. J. Syst. Evol. Microbiol.">
        <title>The Global Catalogue of Microorganisms (GCM) 10K type strain sequencing project: providing services to taxonomists for standard genome sequencing and annotation.</title>
        <authorList>
            <consortium name="The Broad Institute Genomics Platform"/>
            <consortium name="The Broad Institute Genome Sequencing Center for Infectious Disease"/>
            <person name="Wu L."/>
            <person name="Ma J."/>
        </authorList>
    </citation>
    <scope>NUCLEOTIDE SEQUENCE [LARGE SCALE GENOMIC DNA]</scope>
    <source>
        <strain evidence="3">CCM 8933</strain>
    </source>
</reference>
<keyword evidence="1" id="KW-0812">Transmembrane</keyword>
<sequence length="113" mass="13024">MTEKFRKFSGQYWLIAIIVGVGLPWLLKLLSISRFHQIVWLLFVVDFIVAAILGWQIRRTARSGWLVWLMPLFCLLGLYLFFPTYVYYLAIVDLGISYLAYGMATQPVAAGEN</sequence>
<feature type="transmembrane region" description="Helical" evidence="1">
    <location>
        <begin position="12"/>
        <end position="32"/>
    </location>
</feature>
<evidence type="ECO:0000313" key="2">
    <source>
        <dbReference type="EMBL" id="MFC6181900.1"/>
    </source>
</evidence>
<gene>
    <name evidence="2" type="ORF">ACFP5Y_11760</name>
</gene>
<evidence type="ECO:0000313" key="3">
    <source>
        <dbReference type="Proteomes" id="UP001596282"/>
    </source>
</evidence>
<keyword evidence="3" id="KW-1185">Reference proteome</keyword>
<organism evidence="2 3">
    <name type="scientific">Lactiplantibacillus daowaiensis</name>
    <dbReference type="NCBI Taxonomy" id="2559918"/>
    <lineage>
        <taxon>Bacteria</taxon>
        <taxon>Bacillati</taxon>
        <taxon>Bacillota</taxon>
        <taxon>Bacilli</taxon>
        <taxon>Lactobacillales</taxon>
        <taxon>Lactobacillaceae</taxon>
        <taxon>Lactiplantibacillus</taxon>
    </lineage>
</organism>
<keyword evidence="1" id="KW-1133">Transmembrane helix</keyword>
<name>A0ABW1S235_9LACO</name>
<comment type="caution">
    <text evidence="2">The sequence shown here is derived from an EMBL/GenBank/DDBJ whole genome shotgun (WGS) entry which is preliminary data.</text>
</comment>
<dbReference type="RefSeq" id="WP_137627895.1">
    <property type="nucleotide sequence ID" value="NZ_BJDJ01000004.1"/>
</dbReference>
<dbReference type="Proteomes" id="UP001596282">
    <property type="component" value="Unassembled WGS sequence"/>
</dbReference>
<protein>
    <recommendedName>
        <fullName evidence="4">Integral membrane protein</fullName>
    </recommendedName>
</protein>
<accession>A0ABW1S235</accession>
<keyword evidence="1" id="KW-0472">Membrane</keyword>